<evidence type="ECO:0000256" key="6">
    <source>
        <dbReference type="ARBA" id="ARBA00022692"/>
    </source>
</evidence>
<evidence type="ECO:0000256" key="1">
    <source>
        <dbReference type="ARBA" id="ARBA00000085"/>
    </source>
</evidence>
<keyword evidence="4" id="KW-0597">Phosphoprotein</keyword>
<dbReference type="SMART" id="SM00387">
    <property type="entry name" value="HATPase_c"/>
    <property type="match status" value="1"/>
</dbReference>
<evidence type="ECO:0000256" key="2">
    <source>
        <dbReference type="ARBA" id="ARBA00004370"/>
    </source>
</evidence>
<dbReference type="InterPro" id="IPR004358">
    <property type="entry name" value="Sig_transdc_His_kin-like_C"/>
</dbReference>
<evidence type="ECO:0000256" key="4">
    <source>
        <dbReference type="ARBA" id="ARBA00022553"/>
    </source>
</evidence>
<evidence type="ECO:0000256" key="9">
    <source>
        <dbReference type="ARBA" id="ARBA00023012"/>
    </source>
</evidence>
<dbReference type="PRINTS" id="PR00344">
    <property type="entry name" value="BCTRLSENSOR"/>
</dbReference>
<dbReference type="InterPro" id="IPR036097">
    <property type="entry name" value="HisK_dim/P_sf"/>
</dbReference>
<dbReference type="PROSITE" id="PS50885">
    <property type="entry name" value="HAMP"/>
    <property type="match status" value="1"/>
</dbReference>
<dbReference type="Pfam" id="PF00672">
    <property type="entry name" value="HAMP"/>
    <property type="match status" value="1"/>
</dbReference>
<protein>
    <recommendedName>
        <fullName evidence="3">histidine kinase</fullName>
        <ecNumber evidence="3">2.7.13.3</ecNumber>
    </recommendedName>
</protein>
<evidence type="ECO:0000313" key="14">
    <source>
        <dbReference type="EMBL" id="GGJ80179.1"/>
    </source>
</evidence>
<accession>A0A917PIP2</accession>
<dbReference type="EC" id="2.7.13.3" evidence="3"/>
<dbReference type="SMART" id="SM00388">
    <property type="entry name" value="HisKA"/>
    <property type="match status" value="1"/>
</dbReference>
<dbReference type="GO" id="GO:0000155">
    <property type="term" value="F:phosphorelay sensor kinase activity"/>
    <property type="evidence" value="ECO:0007669"/>
    <property type="project" value="InterPro"/>
</dbReference>
<dbReference type="EMBL" id="BMOE01000008">
    <property type="protein sequence ID" value="GGJ80179.1"/>
    <property type="molecule type" value="Genomic_DNA"/>
</dbReference>
<dbReference type="SMART" id="SM00304">
    <property type="entry name" value="HAMP"/>
    <property type="match status" value="1"/>
</dbReference>
<dbReference type="InterPro" id="IPR050428">
    <property type="entry name" value="TCS_sensor_his_kinase"/>
</dbReference>
<evidence type="ECO:0000256" key="5">
    <source>
        <dbReference type="ARBA" id="ARBA00022679"/>
    </source>
</evidence>
<proteinExistence type="predicted"/>
<dbReference type="CDD" id="cd00075">
    <property type="entry name" value="HATPase"/>
    <property type="match status" value="1"/>
</dbReference>
<evidence type="ECO:0000313" key="15">
    <source>
        <dbReference type="Proteomes" id="UP000635726"/>
    </source>
</evidence>
<dbReference type="PROSITE" id="PS50109">
    <property type="entry name" value="HIS_KIN"/>
    <property type="match status" value="1"/>
</dbReference>
<feature type="domain" description="HAMP" evidence="13">
    <location>
        <begin position="178"/>
        <end position="232"/>
    </location>
</feature>
<gene>
    <name evidence="14" type="ORF">GCM10008939_25120</name>
</gene>
<evidence type="ECO:0000259" key="12">
    <source>
        <dbReference type="PROSITE" id="PS50109"/>
    </source>
</evidence>
<dbReference type="InterPro" id="IPR003594">
    <property type="entry name" value="HATPase_dom"/>
</dbReference>
<comment type="catalytic activity">
    <reaction evidence="1">
        <text>ATP + protein L-histidine = ADP + protein N-phospho-L-histidine.</text>
        <dbReference type="EC" id="2.7.13.3"/>
    </reaction>
</comment>
<keyword evidence="10 11" id="KW-0472">Membrane</keyword>
<dbReference type="AlphaFoldDB" id="A0A917PIP2"/>
<feature type="domain" description="Histidine kinase" evidence="12">
    <location>
        <begin position="240"/>
        <end position="451"/>
    </location>
</feature>
<dbReference type="InterPro" id="IPR005467">
    <property type="entry name" value="His_kinase_dom"/>
</dbReference>
<dbReference type="SUPFAM" id="SSF47384">
    <property type="entry name" value="Homodimeric domain of signal transducing histidine kinase"/>
    <property type="match status" value="1"/>
</dbReference>
<comment type="subcellular location">
    <subcellularLocation>
        <location evidence="2">Membrane</location>
    </subcellularLocation>
</comment>
<evidence type="ECO:0000256" key="3">
    <source>
        <dbReference type="ARBA" id="ARBA00012438"/>
    </source>
</evidence>
<evidence type="ECO:0000256" key="10">
    <source>
        <dbReference type="ARBA" id="ARBA00023136"/>
    </source>
</evidence>
<dbReference type="InterPro" id="IPR003661">
    <property type="entry name" value="HisK_dim/P_dom"/>
</dbReference>
<dbReference type="Pfam" id="PF00512">
    <property type="entry name" value="HisKA"/>
    <property type="match status" value="1"/>
</dbReference>
<dbReference type="PANTHER" id="PTHR45436:SF5">
    <property type="entry name" value="SENSOR HISTIDINE KINASE TRCS"/>
    <property type="match status" value="1"/>
</dbReference>
<name>A0A917PIP2_9DEIO</name>
<dbReference type="InterPro" id="IPR036890">
    <property type="entry name" value="HATPase_C_sf"/>
</dbReference>
<keyword evidence="15" id="KW-1185">Reference proteome</keyword>
<dbReference type="Gene3D" id="1.10.287.130">
    <property type="match status" value="1"/>
</dbReference>
<dbReference type="GO" id="GO:0016020">
    <property type="term" value="C:membrane"/>
    <property type="evidence" value="ECO:0007669"/>
    <property type="project" value="UniProtKB-SubCell"/>
</dbReference>
<comment type="caution">
    <text evidence="14">The sequence shown here is derived from an EMBL/GenBank/DDBJ whole genome shotgun (WGS) entry which is preliminary data.</text>
</comment>
<evidence type="ECO:0000259" key="13">
    <source>
        <dbReference type="PROSITE" id="PS50885"/>
    </source>
</evidence>
<dbReference type="SUPFAM" id="SSF55874">
    <property type="entry name" value="ATPase domain of HSP90 chaperone/DNA topoisomerase II/histidine kinase"/>
    <property type="match status" value="1"/>
</dbReference>
<keyword evidence="5" id="KW-0808">Transferase</keyword>
<feature type="transmembrane region" description="Helical" evidence="11">
    <location>
        <begin position="153"/>
        <end position="176"/>
    </location>
</feature>
<keyword evidence="8 11" id="KW-1133">Transmembrane helix</keyword>
<reference evidence="14" key="1">
    <citation type="journal article" date="2014" name="Int. J. Syst. Evol. Microbiol.">
        <title>Complete genome sequence of Corynebacterium casei LMG S-19264T (=DSM 44701T), isolated from a smear-ripened cheese.</title>
        <authorList>
            <consortium name="US DOE Joint Genome Institute (JGI-PGF)"/>
            <person name="Walter F."/>
            <person name="Albersmeier A."/>
            <person name="Kalinowski J."/>
            <person name="Ruckert C."/>
        </authorList>
    </citation>
    <scope>NUCLEOTIDE SEQUENCE</scope>
    <source>
        <strain evidence="14">JCM 14371</strain>
    </source>
</reference>
<dbReference type="Gene3D" id="3.30.565.10">
    <property type="entry name" value="Histidine kinase-like ATPase, C-terminal domain"/>
    <property type="match status" value="1"/>
</dbReference>
<dbReference type="PANTHER" id="PTHR45436">
    <property type="entry name" value="SENSOR HISTIDINE KINASE YKOH"/>
    <property type="match status" value="1"/>
</dbReference>
<reference evidence="14" key="2">
    <citation type="submission" date="2020-09" db="EMBL/GenBank/DDBJ databases">
        <authorList>
            <person name="Sun Q."/>
            <person name="Ohkuma M."/>
        </authorList>
    </citation>
    <scope>NUCLEOTIDE SEQUENCE</scope>
    <source>
        <strain evidence="14">JCM 14371</strain>
    </source>
</reference>
<dbReference type="CDD" id="cd00082">
    <property type="entry name" value="HisKA"/>
    <property type="match status" value="1"/>
</dbReference>
<keyword evidence="7 14" id="KW-0418">Kinase</keyword>
<dbReference type="Proteomes" id="UP000635726">
    <property type="component" value="Unassembled WGS sequence"/>
</dbReference>
<keyword evidence="6 11" id="KW-0812">Transmembrane</keyword>
<organism evidence="14 15">
    <name type="scientific">Deinococcus aquiradiocola</name>
    <dbReference type="NCBI Taxonomy" id="393059"/>
    <lineage>
        <taxon>Bacteria</taxon>
        <taxon>Thermotogati</taxon>
        <taxon>Deinococcota</taxon>
        <taxon>Deinococci</taxon>
        <taxon>Deinococcales</taxon>
        <taxon>Deinococcaceae</taxon>
        <taxon>Deinococcus</taxon>
    </lineage>
</organism>
<sequence>MHAARPSRARHLSLRTRMALAAGLACVFVAVVLSFGLYVVAQRFVQQAQLDRLTSAATVLHERVENSLMFGRYDIDDVMGRDVPGDIQLRASVGGTVVMSSRQFPGDLPLAVSPGVYRLGDRYVLAQRLGPRSGYALLTLALSGQGTDDARRAFLRAVLFILPCVLLLACLAAWWAGGRMLRPISALEQEARMIGQSGDLTRPLPGTDGHDELSRLAGTLQASFRQLADTRAREVQFLRSAAHDLRSPLAALKTRVALSLSRDRDAARYRQDLHEIGTDLSRLATLTEHLLLLARNPQTLARRSVPLLGVAADAVDAARSRFPDTDLDLSGEQLTVQGDAVLLGQAVTNLLQNAVHHAPGSAVTLTLARQDDWATLRVHDDGPGVQGAVLDRLGEAFYRPDSARSPGREDGGHGLGLAIVRHVAALHGGHLDLHSTPGEGFTAVLRLPLDP</sequence>
<evidence type="ECO:0000256" key="8">
    <source>
        <dbReference type="ARBA" id="ARBA00022989"/>
    </source>
</evidence>
<dbReference type="Pfam" id="PF02518">
    <property type="entry name" value="HATPase_c"/>
    <property type="match status" value="1"/>
</dbReference>
<keyword evidence="9" id="KW-0902">Two-component regulatory system</keyword>
<dbReference type="InterPro" id="IPR003660">
    <property type="entry name" value="HAMP_dom"/>
</dbReference>
<evidence type="ECO:0000256" key="11">
    <source>
        <dbReference type="SAM" id="Phobius"/>
    </source>
</evidence>
<evidence type="ECO:0000256" key="7">
    <source>
        <dbReference type="ARBA" id="ARBA00022777"/>
    </source>
</evidence>